<dbReference type="InterPro" id="IPR000504">
    <property type="entry name" value="RRM_dom"/>
</dbReference>
<evidence type="ECO:0000256" key="7">
    <source>
        <dbReference type="PROSITE-ProRule" id="PRU00723"/>
    </source>
</evidence>
<evidence type="ECO:0000256" key="3">
    <source>
        <dbReference type="ARBA" id="ARBA00022833"/>
    </source>
</evidence>
<proteinExistence type="predicted"/>
<dbReference type="GO" id="GO:0003677">
    <property type="term" value="F:DNA binding"/>
    <property type="evidence" value="ECO:0007669"/>
    <property type="project" value="UniProtKB-KW"/>
</dbReference>
<keyword evidence="4 6" id="KW-0694">RNA-binding</keyword>
<dbReference type="GO" id="GO:0003723">
    <property type="term" value="F:RNA binding"/>
    <property type="evidence" value="ECO:0007669"/>
    <property type="project" value="UniProtKB-UniRule"/>
</dbReference>
<dbReference type="InterPro" id="IPR035979">
    <property type="entry name" value="RBD_domain_sf"/>
</dbReference>
<dbReference type="InterPro" id="IPR056276">
    <property type="entry name" value="AtC3H46-like_PABC-like"/>
</dbReference>
<evidence type="ECO:0000256" key="2">
    <source>
        <dbReference type="ARBA" id="ARBA00022771"/>
    </source>
</evidence>
<dbReference type="InterPro" id="IPR013761">
    <property type="entry name" value="SAM/pointed_sf"/>
</dbReference>
<evidence type="ECO:0000259" key="11">
    <source>
        <dbReference type="PROSITE" id="PS50105"/>
    </source>
</evidence>
<evidence type="ECO:0000256" key="1">
    <source>
        <dbReference type="ARBA" id="ARBA00022723"/>
    </source>
</evidence>
<evidence type="ECO:0000259" key="10">
    <source>
        <dbReference type="PROSITE" id="PS50103"/>
    </source>
</evidence>
<evidence type="ECO:0000256" key="8">
    <source>
        <dbReference type="SAM" id="MobiDB-lite"/>
    </source>
</evidence>
<name>A0A9E7L4I9_9LILI</name>
<dbReference type="Pfam" id="PF00076">
    <property type="entry name" value="RRM_1"/>
    <property type="match status" value="1"/>
</dbReference>
<dbReference type="InterPro" id="IPR001660">
    <property type="entry name" value="SAM"/>
</dbReference>
<dbReference type="Pfam" id="PF23182">
    <property type="entry name" value="PABC_AtC3H46"/>
    <property type="match status" value="1"/>
</dbReference>
<protein>
    <submittedName>
        <fullName evidence="12">Zinc finger CCCH domain-containing protein</fullName>
    </submittedName>
</protein>
<feature type="domain" description="SAM" evidence="11">
    <location>
        <begin position="580"/>
        <end position="615"/>
    </location>
</feature>
<feature type="zinc finger region" description="C3H1-type" evidence="7">
    <location>
        <begin position="186"/>
        <end position="213"/>
    </location>
</feature>
<keyword evidence="3 7" id="KW-0862">Zinc</keyword>
<dbReference type="OrthoDB" id="1914176at2759"/>
<evidence type="ECO:0000313" key="12">
    <source>
        <dbReference type="EMBL" id="URE37564.1"/>
    </source>
</evidence>
<keyword evidence="5" id="KW-0238">DNA-binding</keyword>
<dbReference type="Gene3D" id="1.10.150.50">
    <property type="entry name" value="Transcription Factor, Ets-1"/>
    <property type="match status" value="1"/>
</dbReference>
<dbReference type="Proteomes" id="UP001055439">
    <property type="component" value="Chromosome 8"/>
</dbReference>
<evidence type="ECO:0000256" key="5">
    <source>
        <dbReference type="ARBA" id="ARBA00023125"/>
    </source>
</evidence>
<dbReference type="AlphaFoldDB" id="A0A9E7L4I9"/>
<sequence length="690" mass="78838">MCMSVSPPREGEGEDGGLPKADDLHLVHEATKYDMDNSELAKVILSRIQKLDPENALKIMGCIFLWEPTNQELVQLALGSDNMLVSRISDAKSMLSNSDMQFGSNHHGSYNSHVPKPYLNLQLVSGHCSPCKDLIVDEYSFDEHTNFLGLKEQLEIANQMENDCLPEVSLHGKLTLRTRRRSCSPSKSSKACHFFNKGFCKHGRSCRFLHEQSLSDGYPWIFIPDMNNTANCDEGATPRSLEKTEREIVELLRLKGPISIALLPKLYYDQYGKHLLNDWFLTESQRHDKTGFSLIKLLVNFKDSSIVIARAHGGHYIILSEDAPRYKYTNESTDLGTASSSSHQIYLTFPAESTFTVDDVSNYFSKYGPVKDVRIPCQDKRMFGFVSFVRPETVGVVLMKGNPHFIDGARILVKPYKIKSRTTGRTHTKKIKPMTCYPNLQMNSYFPLMPLDLNNSSQLRKQLIGEHEKMFEDDRMCLSKFNMASKTPTETPLLHYGTELKTSGHVKFPIVDKCYSVDAINTGLNTDDEFSNNCSDHDRSQIELPESPFYSSSREKQYFESARGTMSKGRSPEPLDFFIWTIEDVGLWLEEINLGSYCQVFKDNGVNGEYLECLSMFTTEQILRFIRRCHMKWGDFITLCKELRRIKVACLRGEQEVRKPWWVPPCLSAVFVKVSKRNRRSRVVSLKVEP</sequence>
<dbReference type="Gene3D" id="4.10.1000.10">
    <property type="entry name" value="Zinc finger, CCCH-type"/>
    <property type="match status" value="1"/>
</dbReference>
<keyword evidence="1 7" id="KW-0479">Metal-binding</keyword>
<evidence type="ECO:0000256" key="4">
    <source>
        <dbReference type="ARBA" id="ARBA00022884"/>
    </source>
</evidence>
<accession>A0A9E7L4I9</accession>
<dbReference type="PROSITE" id="PS50103">
    <property type="entry name" value="ZF_C3H1"/>
    <property type="match status" value="1"/>
</dbReference>
<reference evidence="12" key="1">
    <citation type="submission" date="2022-05" db="EMBL/GenBank/DDBJ databases">
        <title>The Musa troglodytarum L. genome provides insights into the mechanism of non-climacteric behaviour and enrichment of carotenoids.</title>
        <authorList>
            <person name="Wang J."/>
        </authorList>
    </citation>
    <scope>NUCLEOTIDE SEQUENCE</scope>
    <source>
        <tissue evidence="12">Leaf</tissue>
    </source>
</reference>
<dbReference type="PROSITE" id="PS50102">
    <property type="entry name" value="RRM"/>
    <property type="match status" value="1"/>
</dbReference>
<feature type="region of interest" description="Disordered" evidence="8">
    <location>
        <begin position="1"/>
        <end position="21"/>
    </location>
</feature>
<dbReference type="PANTHER" id="PTHR24009:SF0">
    <property type="entry name" value="ZINC FINGER CCCH DOMAIN-CONTAINING PROTEIN 18"/>
    <property type="match status" value="1"/>
</dbReference>
<dbReference type="PROSITE" id="PS50105">
    <property type="entry name" value="SAM_DOMAIN"/>
    <property type="match status" value="1"/>
</dbReference>
<dbReference type="EMBL" id="CP097510">
    <property type="protein sequence ID" value="URE37564.1"/>
    <property type="molecule type" value="Genomic_DNA"/>
</dbReference>
<dbReference type="InterPro" id="IPR012677">
    <property type="entry name" value="Nucleotide-bd_a/b_plait_sf"/>
</dbReference>
<dbReference type="SUPFAM" id="SSF90229">
    <property type="entry name" value="CCCH zinc finger"/>
    <property type="match status" value="1"/>
</dbReference>
<dbReference type="InterPro" id="IPR036855">
    <property type="entry name" value="Znf_CCCH_sf"/>
</dbReference>
<dbReference type="FunFam" id="3.30.70.330:FF:000678">
    <property type="entry name" value="zinc finger CCCH domain-containing protein 53-like isoform X2"/>
    <property type="match status" value="1"/>
</dbReference>
<dbReference type="SUPFAM" id="SSF47769">
    <property type="entry name" value="SAM/Pointed domain"/>
    <property type="match status" value="1"/>
</dbReference>
<dbReference type="Pfam" id="PF07647">
    <property type="entry name" value="SAM_2"/>
    <property type="match status" value="1"/>
</dbReference>
<gene>
    <name evidence="12" type="ORF">MUK42_20087</name>
</gene>
<evidence type="ECO:0000256" key="6">
    <source>
        <dbReference type="PROSITE-ProRule" id="PRU00176"/>
    </source>
</evidence>
<feature type="domain" description="C3H1-type" evidence="10">
    <location>
        <begin position="186"/>
        <end position="213"/>
    </location>
</feature>
<feature type="domain" description="RRM" evidence="9">
    <location>
        <begin position="343"/>
        <end position="423"/>
    </location>
</feature>
<dbReference type="GO" id="GO:0008270">
    <property type="term" value="F:zinc ion binding"/>
    <property type="evidence" value="ECO:0007669"/>
    <property type="project" value="UniProtKB-KW"/>
</dbReference>
<evidence type="ECO:0000313" key="13">
    <source>
        <dbReference type="Proteomes" id="UP001055439"/>
    </source>
</evidence>
<dbReference type="InterPro" id="IPR000571">
    <property type="entry name" value="Znf_CCCH"/>
</dbReference>
<dbReference type="PANTHER" id="PTHR24009">
    <property type="entry name" value="RNA-BINDING (RRM/RBD/RNP MOTIFS)"/>
    <property type="match status" value="1"/>
</dbReference>
<dbReference type="Gene3D" id="3.30.70.330">
    <property type="match status" value="1"/>
</dbReference>
<keyword evidence="2 7" id="KW-0863">Zinc-finger</keyword>
<organism evidence="12 13">
    <name type="scientific">Musa troglodytarum</name>
    <name type="common">fe'i banana</name>
    <dbReference type="NCBI Taxonomy" id="320322"/>
    <lineage>
        <taxon>Eukaryota</taxon>
        <taxon>Viridiplantae</taxon>
        <taxon>Streptophyta</taxon>
        <taxon>Embryophyta</taxon>
        <taxon>Tracheophyta</taxon>
        <taxon>Spermatophyta</taxon>
        <taxon>Magnoliopsida</taxon>
        <taxon>Liliopsida</taxon>
        <taxon>Zingiberales</taxon>
        <taxon>Musaceae</taxon>
        <taxon>Musa</taxon>
    </lineage>
</organism>
<dbReference type="SUPFAM" id="SSF54928">
    <property type="entry name" value="RNA-binding domain, RBD"/>
    <property type="match status" value="1"/>
</dbReference>
<dbReference type="SMART" id="SM00356">
    <property type="entry name" value="ZnF_C3H1"/>
    <property type="match status" value="1"/>
</dbReference>
<keyword evidence="13" id="KW-1185">Reference proteome</keyword>
<evidence type="ECO:0000259" key="9">
    <source>
        <dbReference type="PROSITE" id="PS50102"/>
    </source>
</evidence>
<dbReference type="SMART" id="SM00360">
    <property type="entry name" value="RRM"/>
    <property type="match status" value="1"/>
</dbReference>